<keyword evidence="6 18" id="KW-0479">Metal-binding</keyword>
<dbReference type="GO" id="GO:0005615">
    <property type="term" value="C:extracellular space"/>
    <property type="evidence" value="ECO:0007669"/>
    <property type="project" value="TreeGrafter"/>
</dbReference>
<comment type="cofactor">
    <cofactor evidence="19">
        <name>Ca(2+)</name>
        <dbReference type="ChEBI" id="CHEBI:29108"/>
    </cofactor>
    <text evidence="19">Can bind about 5 Ca(2+) ions per subunit.</text>
</comment>
<feature type="binding site" evidence="19">
    <location>
        <position position="169"/>
    </location>
    <ligand>
        <name>Ca(2+)</name>
        <dbReference type="ChEBI" id="CHEBI:29108"/>
        <label>3</label>
    </ligand>
</feature>
<feature type="binding site" evidence="19">
    <location>
        <position position="384"/>
    </location>
    <ligand>
        <name>Ca(2+)</name>
        <dbReference type="ChEBI" id="CHEBI:29108"/>
        <label>5</label>
    </ligand>
</feature>
<gene>
    <name evidence="26" type="primary">LOC107747512</name>
</gene>
<dbReference type="InterPro" id="IPR006026">
    <property type="entry name" value="Peptidase_Metallo"/>
</dbReference>
<evidence type="ECO:0000256" key="18">
    <source>
        <dbReference type="PIRSR" id="PIRSR001191-2"/>
    </source>
</evidence>
<feature type="signal peptide" evidence="24">
    <location>
        <begin position="1"/>
        <end position="21"/>
    </location>
</feature>
<dbReference type="GO" id="GO:0001501">
    <property type="term" value="P:skeletal system development"/>
    <property type="evidence" value="ECO:0007669"/>
    <property type="project" value="TreeGrafter"/>
</dbReference>
<dbReference type="InterPro" id="IPR021805">
    <property type="entry name" value="Pept_M10A_metallopeptidase_C"/>
</dbReference>
<dbReference type="GO" id="GO:0031012">
    <property type="term" value="C:extracellular matrix"/>
    <property type="evidence" value="ECO:0007669"/>
    <property type="project" value="InterPro"/>
</dbReference>
<keyword evidence="14 23" id="KW-0472">Membrane</keyword>
<evidence type="ECO:0000256" key="2">
    <source>
        <dbReference type="ARBA" id="ARBA00010370"/>
    </source>
</evidence>
<dbReference type="SUPFAM" id="SSF50923">
    <property type="entry name" value="Hemopexin-like domain"/>
    <property type="match status" value="1"/>
</dbReference>
<dbReference type="PROSITE" id="PS00546">
    <property type="entry name" value="CYSTEINE_SWITCH"/>
    <property type="match status" value="1"/>
</dbReference>
<keyword evidence="7 24" id="KW-0732">Signal</keyword>
<keyword evidence="3" id="KW-0645">Protease</keyword>
<dbReference type="PANTHER" id="PTHR10201">
    <property type="entry name" value="MATRIX METALLOPROTEINASE"/>
    <property type="match status" value="1"/>
</dbReference>
<evidence type="ECO:0000256" key="9">
    <source>
        <dbReference type="ARBA" id="ARBA00022801"/>
    </source>
</evidence>
<dbReference type="Pfam" id="PF11857">
    <property type="entry name" value="DUF3377"/>
    <property type="match status" value="1"/>
</dbReference>
<dbReference type="GO" id="GO:0030198">
    <property type="term" value="P:extracellular matrix organization"/>
    <property type="evidence" value="ECO:0007669"/>
    <property type="project" value="TreeGrafter"/>
</dbReference>
<keyword evidence="10 18" id="KW-0862">Zinc</keyword>
<protein>
    <submittedName>
        <fullName evidence="26">Matrix metalloproteinase-16-like</fullName>
    </submittedName>
</protein>
<feature type="binding site" evidence="19">
    <location>
        <position position="164"/>
    </location>
    <ligand>
        <name>Zn(2+)</name>
        <dbReference type="ChEBI" id="CHEBI:29105"/>
        <label>1</label>
    </ligand>
</feature>
<feature type="binding site" evidence="19">
    <location>
        <position position="152"/>
    </location>
    <ligand>
        <name>Ca(2+)</name>
        <dbReference type="ChEBI" id="CHEBI:29108"/>
        <label>2</label>
    </ligand>
</feature>
<keyword evidence="16" id="KW-1015">Disulfide bond</keyword>
<dbReference type="InterPro" id="IPR001818">
    <property type="entry name" value="Pept_M10_metallopeptidase"/>
</dbReference>
<keyword evidence="5 23" id="KW-0812">Transmembrane</keyword>
<dbReference type="CDD" id="cd04278">
    <property type="entry name" value="ZnMc_MMP"/>
    <property type="match status" value="1"/>
</dbReference>
<feature type="repeat" description="Hemopexin" evidence="21">
    <location>
        <begin position="426"/>
        <end position="474"/>
    </location>
</feature>
<evidence type="ECO:0000256" key="6">
    <source>
        <dbReference type="ARBA" id="ARBA00022723"/>
    </source>
</evidence>
<dbReference type="InterPro" id="IPR021190">
    <property type="entry name" value="Pept_M10A"/>
</dbReference>
<evidence type="ECO:0000256" key="15">
    <source>
        <dbReference type="ARBA" id="ARBA00023145"/>
    </source>
</evidence>
<feature type="binding site" evidence="19">
    <location>
        <position position="170"/>
    </location>
    <ligand>
        <name>Ca(2+)</name>
        <dbReference type="ChEBI" id="CHEBI:29108"/>
        <label>3</label>
    </ligand>
</feature>
<feature type="binding site" evidence="19">
    <location>
        <position position="192"/>
    </location>
    <ligand>
        <name>Ca(2+)</name>
        <dbReference type="ChEBI" id="CHEBI:29108"/>
        <label>3</label>
    </ligand>
</feature>
<feature type="binding site" evidence="19">
    <location>
        <position position="177"/>
    </location>
    <ligand>
        <name>Zn(2+)</name>
        <dbReference type="ChEBI" id="CHEBI:29105"/>
        <label>1</label>
    </ligand>
</feature>
<feature type="binding site" evidence="19">
    <location>
        <position position="162"/>
    </location>
    <ligand>
        <name>Zn(2+)</name>
        <dbReference type="ChEBI" id="CHEBI:29105"/>
        <label>1</label>
    </ligand>
</feature>
<dbReference type="PANTHER" id="PTHR10201:SF327">
    <property type="entry name" value="MATRIX METALLOPEPTIDASE 16B (MEMBRANE-INSERTED)"/>
    <property type="match status" value="1"/>
</dbReference>
<dbReference type="GO" id="GO:0005886">
    <property type="term" value="C:plasma membrane"/>
    <property type="evidence" value="ECO:0007669"/>
    <property type="project" value="TreeGrafter"/>
</dbReference>
<evidence type="ECO:0000256" key="24">
    <source>
        <dbReference type="SAM" id="SignalP"/>
    </source>
</evidence>
<evidence type="ECO:0000256" key="1">
    <source>
        <dbReference type="ARBA" id="ARBA00004479"/>
    </source>
</evidence>
<sequence>QTSYSLLCLFCLLQVWLQRYGYLHQTQPYMAVLRSAQTMHSAIAAMQHKYGLNITGTLDKETIDWMKKPRCGVPDLLGGISGSRRKKRYALTGQKWQRTHITYSIKNVTPKVGARETHEAIRRAFDVWQGVTPLRFEAVPYSALESGKRDVDITIIFASGFHGDSSPFDGEGGFLAHAYFPGPGIGGDTHFDSDEPWTLGNDLFLVAVHELGHALGLEHSNDPTAIMAPFYQYMDTDSFKLPHDDLQGIQKIYGAFKPLHDRQGRPPRPPQKSKPAHPNSKPNICDGGFNTLAILRQELFVFKDQWFWRVRDNSVVPGYPMQISYFWRGMPPKIDAVYENSEGKFVFFKGNRFWVFKDTTLQPTYPQDISLFGNGMPTQSIETAVWWEDVAKTYFFKGDRYWRYNEDMRTMDPGYPKPITVWKGIPDSPQGAFVDKEKGFTYFYKGKEYWKFNNQRLRVETGYPRSILRDFMGCDSLPTDPDWDWIPPQEEEPPQYDNDDVDIVLKLESSGGAEKAVAIAIPCVLALCMMVLLYTVFRFKRKDTQRHILYCKRSMQEWV</sequence>
<dbReference type="InterPro" id="IPR021158">
    <property type="entry name" value="Pept_M10A_Zn_BS"/>
</dbReference>
<evidence type="ECO:0000256" key="20">
    <source>
        <dbReference type="PIRSR" id="PIRSR621190-4"/>
    </source>
</evidence>
<evidence type="ECO:0000256" key="19">
    <source>
        <dbReference type="PIRSR" id="PIRSR621190-2"/>
    </source>
</evidence>
<evidence type="ECO:0000256" key="14">
    <source>
        <dbReference type="ARBA" id="ARBA00023136"/>
    </source>
</evidence>
<feature type="repeat" description="Hemopexin" evidence="21">
    <location>
        <begin position="378"/>
        <end position="425"/>
    </location>
</feature>
<dbReference type="Ensembl" id="ENSSRHT00000049799.1">
    <property type="protein sequence ID" value="ENSSRHP00000048435.1"/>
    <property type="gene ID" value="ENSSRHG00000024371.1"/>
</dbReference>
<keyword evidence="11 19" id="KW-0106">Calcium</keyword>
<keyword evidence="4" id="KW-0165">Cleavage on pair of basic residues</keyword>
<dbReference type="InterPro" id="IPR002477">
    <property type="entry name" value="Peptidoglycan-bd-like"/>
</dbReference>
<feature type="binding site" evidence="19">
    <location>
        <position position="188"/>
    </location>
    <ligand>
        <name>Ca(2+)</name>
        <dbReference type="ChEBI" id="CHEBI:29108"/>
        <label>2</label>
    </ligand>
</feature>
<dbReference type="PRINTS" id="PR00138">
    <property type="entry name" value="MATRIXIN"/>
</dbReference>
<keyword evidence="9" id="KW-0378">Hydrolase</keyword>
<dbReference type="GO" id="GO:0030574">
    <property type="term" value="P:collagen catabolic process"/>
    <property type="evidence" value="ECO:0007669"/>
    <property type="project" value="TreeGrafter"/>
</dbReference>
<dbReference type="PROSITE" id="PS00024">
    <property type="entry name" value="HEMOPEXIN"/>
    <property type="match status" value="1"/>
</dbReference>
<feature type="binding site" evidence="18">
    <location>
        <position position="209"/>
    </location>
    <ligand>
        <name>Zn(2+)</name>
        <dbReference type="ChEBI" id="CHEBI:29105"/>
        <label>2</label>
        <note>catalytic</note>
    </ligand>
</feature>
<dbReference type="Proteomes" id="UP000472270">
    <property type="component" value="Unassembled WGS sequence"/>
</dbReference>
<evidence type="ECO:0000256" key="4">
    <source>
        <dbReference type="ARBA" id="ARBA00022685"/>
    </source>
</evidence>
<dbReference type="InterPro" id="IPR033739">
    <property type="entry name" value="M10A_MMP"/>
</dbReference>
<dbReference type="Gene3D" id="3.40.390.10">
    <property type="entry name" value="Collagenase (Catalytic Domain)"/>
    <property type="match status" value="1"/>
</dbReference>
<feature type="binding site" evidence="19">
    <location>
        <position position="186"/>
    </location>
    <ligand>
        <name>Ca(2+)</name>
        <dbReference type="ChEBI" id="CHEBI:29108"/>
        <label>2</label>
    </ligand>
</feature>
<evidence type="ECO:0000256" key="22">
    <source>
        <dbReference type="SAM" id="MobiDB-lite"/>
    </source>
</evidence>
<evidence type="ECO:0000256" key="7">
    <source>
        <dbReference type="ARBA" id="ARBA00022729"/>
    </source>
</evidence>
<dbReference type="SMART" id="SM00120">
    <property type="entry name" value="HX"/>
    <property type="match status" value="4"/>
</dbReference>
<comment type="similarity">
    <text evidence="2">Belongs to the peptidase M10A family.</text>
</comment>
<feature type="binding site" evidence="19">
    <location>
        <position position="190"/>
    </location>
    <ligand>
        <name>Zn(2+)</name>
        <dbReference type="ChEBI" id="CHEBI:29105"/>
        <label>1</label>
    </ligand>
</feature>
<reference evidence="26" key="2">
    <citation type="submission" date="2025-09" db="UniProtKB">
        <authorList>
            <consortium name="Ensembl"/>
        </authorList>
    </citation>
    <scope>IDENTIFICATION</scope>
</reference>
<name>A0A673J456_9TELE</name>
<keyword evidence="12 23" id="KW-1133">Transmembrane helix</keyword>
<dbReference type="AlphaFoldDB" id="A0A673J456"/>
<feature type="binding site" description="in inhibited form" evidence="19">
    <location>
        <position position="71"/>
    </location>
    <ligand>
        <name>Zn(2+)</name>
        <dbReference type="ChEBI" id="CHEBI:29105"/>
        <label>2</label>
        <note>catalytic</note>
    </ligand>
</feature>
<dbReference type="InterPro" id="IPR036365">
    <property type="entry name" value="PGBD-like_sf"/>
</dbReference>
<feature type="repeat" description="Hemopexin" evidence="21">
    <location>
        <begin position="282"/>
        <end position="330"/>
    </location>
</feature>
<dbReference type="GO" id="GO:0008270">
    <property type="term" value="F:zinc ion binding"/>
    <property type="evidence" value="ECO:0007669"/>
    <property type="project" value="InterPro"/>
</dbReference>
<dbReference type="Pfam" id="PF00045">
    <property type="entry name" value="Hemopexin"/>
    <property type="match status" value="4"/>
</dbReference>
<keyword evidence="27" id="KW-1185">Reference proteome</keyword>
<feature type="region of interest" description="Disordered" evidence="22">
    <location>
        <begin position="260"/>
        <end position="283"/>
    </location>
</feature>
<dbReference type="InterPro" id="IPR018486">
    <property type="entry name" value="Hemopexin_CS"/>
</dbReference>
<dbReference type="GO" id="GO:0004222">
    <property type="term" value="F:metalloendopeptidase activity"/>
    <property type="evidence" value="ECO:0007669"/>
    <property type="project" value="InterPro"/>
</dbReference>
<proteinExistence type="inferred from homology"/>
<dbReference type="Pfam" id="PF01471">
    <property type="entry name" value="PG_binding_1"/>
    <property type="match status" value="1"/>
</dbReference>
<keyword evidence="8" id="KW-0677">Repeat</keyword>
<evidence type="ECO:0000256" key="10">
    <source>
        <dbReference type="ARBA" id="ARBA00022833"/>
    </source>
</evidence>
<comment type="cofactor">
    <cofactor evidence="19">
        <name>Zn(2+)</name>
        <dbReference type="ChEBI" id="CHEBI:29105"/>
    </cofactor>
    <text evidence="19">Binds 2 Zn(2+) ions per subunit.</text>
</comment>
<evidence type="ECO:0000256" key="3">
    <source>
        <dbReference type="ARBA" id="ARBA00022670"/>
    </source>
</evidence>
<evidence type="ECO:0000256" key="8">
    <source>
        <dbReference type="ARBA" id="ARBA00022737"/>
    </source>
</evidence>
<evidence type="ECO:0000259" key="25">
    <source>
        <dbReference type="SMART" id="SM00235"/>
    </source>
</evidence>
<feature type="binding site" evidence="19">
    <location>
        <position position="195"/>
    </location>
    <ligand>
        <name>Ca(2+)</name>
        <dbReference type="ChEBI" id="CHEBI:29108"/>
        <label>1</label>
    </ligand>
</feature>
<keyword evidence="13" id="KW-0482">Metalloprotease</keyword>
<feature type="modified residue" description="Phosphotyrosine; by PKDCC" evidence="20">
    <location>
        <position position="365"/>
    </location>
</feature>
<dbReference type="InterPro" id="IPR018487">
    <property type="entry name" value="Hemopexin-like_repeat"/>
</dbReference>
<dbReference type="PROSITE" id="PS51642">
    <property type="entry name" value="HEMOPEXIN_2"/>
    <property type="match status" value="4"/>
</dbReference>
<evidence type="ECO:0000256" key="11">
    <source>
        <dbReference type="ARBA" id="ARBA00022837"/>
    </source>
</evidence>
<keyword evidence="15" id="KW-0865">Zymogen</keyword>
<dbReference type="PIRSF" id="PIRSF001191">
    <property type="entry name" value="Peptidase_M10A_matrix"/>
    <property type="match status" value="1"/>
</dbReference>
<feature type="binding site" evidence="18">
    <location>
        <position position="213"/>
    </location>
    <ligand>
        <name>Zn(2+)</name>
        <dbReference type="ChEBI" id="CHEBI:29105"/>
        <label>2</label>
        <note>catalytic</note>
    </ligand>
</feature>
<feature type="transmembrane region" description="Helical" evidence="23">
    <location>
        <begin position="516"/>
        <end position="537"/>
    </location>
</feature>
<feature type="active site" evidence="17">
    <location>
        <position position="210"/>
    </location>
</feature>
<dbReference type="Pfam" id="PF00413">
    <property type="entry name" value="Peptidase_M10"/>
    <property type="match status" value="1"/>
</dbReference>
<dbReference type="Gene3D" id="2.110.10.10">
    <property type="entry name" value="Hemopexin-like domain"/>
    <property type="match status" value="1"/>
</dbReference>
<organism evidence="26 27">
    <name type="scientific">Sinocyclocheilus rhinocerous</name>
    <dbReference type="NCBI Taxonomy" id="307959"/>
    <lineage>
        <taxon>Eukaryota</taxon>
        <taxon>Metazoa</taxon>
        <taxon>Chordata</taxon>
        <taxon>Craniata</taxon>
        <taxon>Vertebrata</taxon>
        <taxon>Euteleostomi</taxon>
        <taxon>Actinopterygii</taxon>
        <taxon>Neopterygii</taxon>
        <taxon>Teleostei</taxon>
        <taxon>Ostariophysi</taxon>
        <taxon>Cypriniformes</taxon>
        <taxon>Cyprinidae</taxon>
        <taxon>Cyprininae</taxon>
        <taxon>Sinocyclocheilus</taxon>
    </lineage>
</organism>
<dbReference type="FunFam" id="2.110.10.10:FF:000001">
    <property type="entry name" value="Matrix metallopeptidase 24"/>
    <property type="match status" value="1"/>
</dbReference>
<dbReference type="GO" id="GO:0006508">
    <property type="term" value="P:proteolysis"/>
    <property type="evidence" value="ECO:0007669"/>
    <property type="project" value="UniProtKB-KW"/>
</dbReference>
<feature type="binding site" evidence="19">
    <location>
        <position position="195"/>
    </location>
    <ligand>
        <name>Ca(2+)</name>
        <dbReference type="ChEBI" id="CHEBI:29108"/>
        <label>3</label>
    </ligand>
</feature>
<feature type="domain" description="Peptidase metallopeptidase" evidence="25">
    <location>
        <begin position="92"/>
        <end position="255"/>
    </location>
</feature>
<dbReference type="InterPro" id="IPR024079">
    <property type="entry name" value="MetalloPept_cat_dom_sf"/>
</dbReference>
<dbReference type="SUPFAM" id="SSF47090">
    <property type="entry name" value="PGBD-like"/>
    <property type="match status" value="1"/>
</dbReference>
<comment type="subcellular location">
    <subcellularLocation>
        <location evidence="1">Membrane</location>
        <topology evidence="1">Single-pass type I membrane protein</topology>
    </subcellularLocation>
</comment>
<dbReference type="InterPro" id="IPR000585">
    <property type="entry name" value="Hemopexin-like_dom"/>
</dbReference>
<evidence type="ECO:0000256" key="17">
    <source>
        <dbReference type="PIRSR" id="PIRSR001191-1"/>
    </source>
</evidence>
<dbReference type="FunFam" id="3.40.390.10:FF:000005">
    <property type="entry name" value="Matrix metallopeptidase 16"/>
    <property type="match status" value="1"/>
</dbReference>
<evidence type="ECO:0000256" key="16">
    <source>
        <dbReference type="ARBA" id="ARBA00023157"/>
    </source>
</evidence>
<evidence type="ECO:0000256" key="12">
    <source>
        <dbReference type="ARBA" id="ARBA00022989"/>
    </source>
</evidence>
<feature type="binding site" evidence="18">
    <location>
        <position position="219"/>
    </location>
    <ligand>
        <name>Zn(2+)</name>
        <dbReference type="ChEBI" id="CHEBI:29105"/>
        <label>2</label>
        <note>catalytic</note>
    </ligand>
</feature>
<feature type="binding site" evidence="19">
    <location>
        <position position="227"/>
    </location>
    <ligand>
        <name>Zn(2+)</name>
        <dbReference type="ChEBI" id="CHEBI:29105"/>
        <label>2</label>
        <note>catalytic</note>
    </ligand>
</feature>
<evidence type="ECO:0000313" key="27">
    <source>
        <dbReference type="Proteomes" id="UP000472270"/>
    </source>
</evidence>
<evidence type="ECO:0000256" key="13">
    <source>
        <dbReference type="ARBA" id="ARBA00023049"/>
    </source>
</evidence>
<evidence type="ECO:0000256" key="21">
    <source>
        <dbReference type="PROSITE-ProRule" id="PRU01011"/>
    </source>
</evidence>
<evidence type="ECO:0000256" key="5">
    <source>
        <dbReference type="ARBA" id="ARBA00022692"/>
    </source>
</evidence>
<feature type="repeat" description="Hemopexin" evidence="21">
    <location>
        <begin position="331"/>
        <end position="376"/>
    </location>
</feature>
<dbReference type="SUPFAM" id="SSF55486">
    <property type="entry name" value="Metalloproteases ('zincins'), catalytic domain"/>
    <property type="match status" value="1"/>
</dbReference>
<evidence type="ECO:0000313" key="26">
    <source>
        <dbReference type="Ensembl" id="ENSSRHP00000048435.1"/>
    </source>
</evidence>
<evidence type="ECO:0000256" key="23">
    <source>
        <dbReference type="SAM" id="Phobius"/>
    </source>
</evidence>
<dbReference type="CDD" id="cd00094">
    <property type="entry name" value="HX"/>
    <property type="match status" value="1"/>
</dbReference>
<feature type="binding site" evidence="19">
    <location>
        <position position="335"/>
    </location>
    <ligand>
        <name>Ca(2+)</name>
        <dbReference type="ChEBI" id="CHEBI:29108"/>
        <label>4</label>
    </ligand>
</feature>
<feature type="chain" id="PRO_5025673154" evidence="24">
    <location>
        <begin position="22"/>
        <end position="559"/>
    </location>
</feature>
<dbReference type="SMART" id="SM00235">
    <property type="entry name" value="ZnMc"/>
    <property type="match status" value="1"/>
</dbReference>
<accession>A0A673J456</accession>
<dbReference type="InterPro" id="IPR036375">
    <property type="entry name" value="Hemopexin-like_dom_sf"/>
</dbReference>
<reference evidence="26" key="1">
    <citation type="submission" date="2025-08" db="UniProtKB">
        <authorList>
            <consortium name="Ensembl"/>
        </authorList>
    </citation>
    <scope>IDENTIFICATION</scope>
</reference>